<protein>
    <submittedName>
        <fullName evidence="13">Uncharacterized protein</fullName>
    </submittedName>
</protein>
<feature type="transmembrane region" description="Helical" evidence="8">
    <location>
        <begin position="790"/>
        <end position="810"/>
    </location>
</feature>
<dbReference type="Pfam" id="PF01825">
    <property type="entry name" value="GPS"/>
    <property type="match status" value="1"/>
</dbReference>
<feature type="transmembrane region" description="Helical" evidence="8">
    <location>
        <begin position="748"/>
        <end position="769"/>
    </location>
</feature>
<dbReference type="PROSITE" id="PS50261">
    <property type="entry name" value="G_PROTEIN_RECEP_F2_4"/>
    <property type="match status" value="1"/>
</dbReference>
<dbReference type="GO" id="GO:0005886">
    <property type="term" value="C:plasma membrane"/>
    <property type="evidence" value="ECO:0007669"/>
    <property type="project" value="TreeGrafter"/>
</dbReference>
<evidence type="ECO:0000313" key="14">
    <source>
        <dbReference type="Proteomes" id="UP001159428"/>
    </source>
</evidence>
<evidence type="ECO:0000259" key="11">
    <source>
        <dbReference type="PROSITE" id="PS50221"/>
    </source>
</evidence>
<dbReference type="Pfam" id="PF00002">
    <property type="entry name" value="7tm_2"/>
    <property type="match status" value="1"/>
</dbReference>
<comment type="caution">
    <text evidence="6">Lacks conserved residue(s) required for the propagation of feature annotation.</text>
</comment>
<feature type="region of interest" description="Disordered" evidence="7">
    <location>
        <begin position="958"/>
        <end position="985"/>
    </location>
</feature>
<dbReference type="PANTHER" id="PTHR12011">
    <property type="entry name" value="ADHESION G-PROTEIN COUPLED RECEPTOR"/>
    <property type="match status" value="1"/>
</dbReference>
<keyword evidence="14" id="KW-1185">Reference proteome</keyword>
<dbReference type="PROSITE" id="PS50221">
    <property type="entry name" value="GAIN_B"/>
    <property type="match status" value="1"/>
</dbReference>
<dbReference type="InterPro" id="IPR017981">
    <property type="entry name" value="GPCR_2-like_7TM"/>
</dbReference>
<dbReference type="EMBL" id="CALNXJ010000008">
    <property type="protein sequence ID" value="CAH3045470.1"/>
    <property type="molecule type" value="Genomic_DNA"/>
</dbReference>
<evidence type="ECO:0000259" key="12">
    <source>
        <dbReference type="PROSITE" id="PS50261"/>
    </source>
</evidence>
<keyword evidence="2 8" id="KW-0812">Transmembrane</keyword>
<dbReference type="GO" id="GO:0004930">
    <property type="term" value="F:G protein-coupled receptor activity"/>
    <property type="evidence" value="ECO:0007669"/>
    <property type="project" value="InterPro"/>
</dbReference>
<keyword evidence="9" id="KW-0732">Signal</keyword>
<comment type="subcellular location">
    <subcellularLocation>
        <location evidence="1">Membrane</location>
        <topology evidence="1">Multi-pass membrane protein</topology>
    </subcellularLocation>
</comment>
<sequence length="1007" mass="112830">MTGLYKVVCLLYTCFGPVLSSTTSALEPSPTVTSNLDVTATPASGTAARTANLTLSPSSTLVFAQSSVSQTDDSDNLFKQAAKELEGTLRRNVEELNGKITNKIDPRSNPRDVNVIDTLTKMTEQNQAFLTRFNNSGNATGYSFNATKGLGFVLLIKKLDCHKNRSLAIPDRSDKTTSRTLAKFSDYVSFKFDCPWIVINATRPKSSNSRKRRDVHIEMTMEVGAEEEDETDDFQEFQMLHHPSRVRREANCGPLPCNVKRFETTMEITDRVFNSSLNDKSSSFYKKLAKEIENNMLNDTVNPLDVRDVQILKFSATSGNGVQAEFYLDVAGVDLANSVTAALKNATNGATFGEFKVEPSAFNATHRVVVNGKFGNWNSWSECDDEFEQKRTRTCEGALYGGKCHGHNQETKKCDCRYNFTAGGNITSPLFDDEYPTNVNCTWVLQAPVNHTVKLEMKEFHLEKDKKCFYDFMKFFDGRNLTDAFQIGERLCGEPKVPFTINSTGRYLTIQFTSDKSETYRGFRAEWETKEIEMRVTKYVKQYVTALVMIYSPTVNDTHYPLGTATTCSSESQANDKECVFEDKVFIISRLITAQMDRSLPLDGDNRIVLNFEHIMHEKLFPAIYNGEKTCVSWNKEANTLQSKGGWTRRGCSVVKTNLTHTSCACSKQGLFAVVGKEKVESQKLKLLANTYIGIGISFFILLLAIVHIVWKVEIHGGEVMRINMCAAIIVMQCVFLIGAHVKAQQTLCGFLAFAVYFSVLAEFCWLLLHGLRIHGKIKKIFASNLNIEIVYVVIGWGLPMLLALIAIGVQIDLKNPDDVCWEAAAGSAMWGYAGPVLIIALFNVAILVKLLIPTEDVRNNYDYEEMRFRVIKDAILLAFFGLTCTFAYQAVEKERFTEQYILTTFVVLQAIAMFVFGKEGRKDFVKQAEKAKPDASTAEIQPTANEEPENIYENIEDVKPGTDLGEGPVKKPRKRNAGNKQPEKITVSTLKNLNIYKEGGQYVIEA</sequence>
<dbReference type="CDD" id="cd00041">
    <property type="entry name" value="CUB"/>
    <property type="match status" value="1"/>
</dbReference>
<feature type="transmembrane region" description="Helical" evidence="8">
    <location>
        <begin position="692"/>
        <end position="711"/>
    </location>
</feature>
<evidence type="ECO:0000256" key="8">
    <source>
        <dbReference type="SAM" id="Phobius"/>
    </source>
</evidence>
<dbReference type="PROSITE" id="PS01180">
    <property type="entry name" value="CUB"/>
    <property type="match status" value="1"/>
</dbReference>
<dbReference type="InterPro" id="IPR000859">
    <property type="entry name" value="CUB_dom"/>
</dbReference>
<evidence type="ECO:0000256" key="5">
    <source>
        <dbReference type="ARBA" id="ARBA00023157"/>
    </source>
</evidence>
<dbReference type="GO" id="GO:0007166">
    <property type="term" value="P:cell surface receptor signaling pathway"/>
    <property type="evidence" value="ECO:0007669"/>
    <property type="project" value="InterPro"/>
</dbReference>
<evidence type="ECO:0000259" key="10">
    <source>
        <dbReference type="PROSITE" id="PS01180"/>
    </source>
</evidence>
<dbReference type="Gene3D" id="2.60.120.290">
    <property type="entry name" value="Spermadhesin, CUB domain"/>
    <property type="match status" value="1"/>
</dbReference>
<gene>
    <name evidence="13" type="ORF">PMEA_00033570</name>
</gene>
<evidence type="ECO:0000256" key="4">
    <source>
        <dbReference type="ARBA" id="ARBA00023136"/>
    </source>
</evidence>
<feature type="disulfide bond" evidence="6">
    <location>
        <begin position="414"/>
        <end position="441"/>
    </location>
</feature>
<comment type="caution">
    <text evidence="13">The sequence shown here is derived from an EMBL/GenBank/DDBJ whole genome shotgun (WGS) entry which is preliminary data.</text>
</comment>
<dbReference type="InterPro" id="IPR000884">
    <property type="entry name" value="TSP1_rpt"/>
</dbReference>
<dbReference type="AlphaFoldDB" id="A0AAU9W8D6"/>
<evidence type="ECO:0000256" key="3">
    <source>
        <dbReference type="ARBA" id="ARBA00022989"/>
    </source>
</evidence>
<dbReference type="Proteomes" id="UP001159428">
    <property type="component" value="Unassembled WGS sequence"/>
</dbReference>
<dbReference type="InterPro" id="IPR035914">
    <property type="entry name" value="Sperma_CUB_dom_sf"/>
</dbReference>
<evidence type="ECO:0000256" key="1">
    <source>
        <dbReference type="ARBA" id="ARBA00004141"/>
    </source>
</evidence>
<dbReference type="SMART" id="SM00042">
    <property type="entry name" value="CUB"/>
    <property type="match status" value="1"/>
</dbReference>
<reference evidence="13 14" key="1">
    <citation type="submission" date="2022-05" db="EMBL/GenBank/DDBJ databases">
        <authorList>
            <consortium name="Genoscope - CEA"/>
            <person name="William W."/>
        </authorList>
    </citation>
    <scope>NUCLEOTIDE SEQUENCE [LARGE SCALE GENOMIC DNA]</scope>
</reference>
<dbReference type="Pfam" id="PF00431">
    <property type="entry name" value="CUB"/>
    <property type="match status" value="1"/>
</dbReference>
<evidence type="ECO:0000256" key="7">
    <source>
        <dbReference type="SAM" id="MobiDB-lite"/>
    </source>
</evidence>
<dbReference type="PANTHER" id="PTHR12011:SF471">
    <property type="entry name" value="G-PROTEIN COUPLED RECEPTORS FAMILY 2 PROFILE 2 DOMAIN-CONTAINING PROTEIN"/>
    <property type="match status" value="1"/>
</dbReference>
<keyword evidence="4 8" id="KW-0472">Membrane</keyword>
<keyword evidence="3 8" id="KW-1133">Transmembrane helix</keyword>
<dbReference type="PROSITE" id="PS50092">
    <property type="entry name" value="TSP1"/>
    <property type="match status" value="1"/>
</dbReference>
<name>A0AAU9W8D6_9CNID</name>
<dbReference type="SUPFAM" id="SSF49854">
    <property type="entry name" value="Spermadhesin, CUB domain"/>
    <property type="match status" value="1"/>
</dbReference>
<proteinExistence type="predicted"/>
<feature type="transmembrane region" description="Helical" evidence="8">
    <location>
        <begin position="830"/>
        <end position="853"/>
    </location>
</feature>
<feature type="chain" id="PRO_5043762479" evidence="9">
    <location>
        <begin position="21"/>
        <end position="1007"/>
    </location>
</feature>
<dbReference type="SMART" id="SM00303">
    <property type="entry name" value="GPS"/>
    <property type="match status" value="1"/>
</dbReference>
<dbReference type="InterPro" id="IPR000832">
    <property type="entry name" value="GPCR_2_secretin-like"/>
</dbReference>
<dbReference type="FunFam" id="2.60.120.290:FF:000005">
    <property type="entry name" value="Procollagen C-endopeptidase enhancer 1"/>
    <property type="match status" value="1"/>
</dbReference>
<organism evidence="13 14">
    <name type="scientific">Pocillopora meandrina</name>
    <dbReference type="NCBI Taxonomy" id="46732"/>
    <lineage>
        <taxon>Eukaryota</taxon>
        <taxon>Metazoa</taxon>
        <taxon>Cnidaria</taxon>
        <taxon>Anthozoa</taxon>
        <taxon>Hexacorallia</taxon>
        <taxon>Scleractinia</taxon>
        <taxon>Astrocoeniina</taxon>
        <taxon>Pocilloporidae</taxon>
        <taxon>Pocillopora</taxon>
    </lineage>
</organism>
<dbReference type="InterPro" id="IPR000203">
    <property type="entry name" value="GPS"/>
</dbReference>
<feature type="transmembrane region" description="Helical" evidence="8">
    <location>
        <begin position="723"/>
        <end position="742"/>
    </location>
</feature>
<feature type="domain" description="CUB" evidence="10">
    <location>
        <begin position="414"/>
        <end position="530"/>
    </location>
</feature>
<evidence type="ECO:0000256" key="6">
    <source>
        <dbReference type="PROSITE-ProRule" id="PRU00059"/>
    </source>
</evidence>
<evidence type="ECO:0000256" key="9">
    <source>
        <dbReference type="SAM" id="SignalP"/>
    </source>
</evidence>
<dbReference type="InterPro" id="IPR057244">
    <property type="entry name" value="GAIN_B"/>
</dbReference>
<accession>A0AAU9W8D6</accession>
<dbReference type="GO" id="GO:0007189">
    <property type="term" value="P:adenylate cyclase-activating G protein-coupled receptor signaling pathway"/>
    <property type="evidence" value="ECO:0007669"/>
    <property type="project" value="TreeGrafter"/>
</dbReference>
<evidence type="ECO:0000256" key="2">
    <source>
        <dbReference type="ARBA" id="ARBA00022692"/>
    </source>
</evidence>
<feature type="transmembrane region" description="Helical" evidence="8">
    <location>
        <begin position="874"/>
        <end position="892"/>
    </location>
</feature>
<feature type="signal peptide" evidence="9">
    <location>
        <begin position="1"/>
        <end position="20"/>
    </location>
</feature>
<feature type="domain" description="G-protein coupled receptors family 2 profile 2" evidence="12">
    <location>
        <begin position="685"/>
        <end position="852"/>
    </location>
</feature>
<keyword evidence="5 6" id="KW-1015">Disulfide bond</keyword>
<feature type="domain" description="GAIN-B" evidence="11">
    <location>
        <begin position="497"/>
        <end position="682"/>
    </location>
</feature>
<dbReference type="Gene3D" id="1.20.1070.10">
    <property type="entry name" value="Rhodopsin 7-helix transmembrane proteins"/>
    <property type="match status" value="1"/>
</dbReference>
<evidence type="ECO:0000313" key="13">
    <source>
        <dbReference type="EMBL" id="CAH3045470.1"/>
    </source>
</evidence>
<feature type="transmembrane region" description="Helical" evidence="8">
    <location>
        <begin position="898"/>
        <end position="917"/>
    </location>
</feature>